<dbReference type="AlphaFoldDB" id="A0A6P7FC47"/>
<dbReference type="Pfam" id="PF00685">
    <property type="entry name" value="Sulfotransfer_1"/>
    <property type="match status" value="1"/>
</dbReference>
<reference evidence="6" key="1">
    <citation type="submission" date="2025-04" db="UniProtKB">
        <authorList>
            <consortium name="RefSeq"/>
        </authorList>
    </citation>
    <scope>IDENTIFICATION</scope>
    <source>
        <tissue evidence="6">Whole insect</tissue>
    </source>
</reference>
<protein>
    <submittedName>
        <fullName evidence="6">Estrogen sulfotransferase-like</fullName>
    </submittedName>
</protein>
<dbReference type="SUPFAM" id="SSF52540">
    <property type="entry name" value="P-loop containing nucleoside triphosphate hydrolases"/>
    <property type="match status" value="1"/>
</dbReference>
<dbReference type="RefSeq" id="XP_028133191.1">
    <property type="nucleotide sequence ID" value="XM_028277390.1"/>
</dbReference>
<dbReference type="InterPro" id="IPR027417">
    <property type="entry name" value="P-loop_NTPase"/>
</dbReference>
<evidence type="ECO:0000313" key="6">
    <source>
        <dbReference type="RefSeq" id="XP_028133191.1"/>
    </source>
</evidence>
<accession>A0A6P7FC47</accession>
<dbReference type="KEGG" id="dvv:114328521"/>
<organism evidence="6">
    <name type="scientific">Diabrotica virgifera virgifera</name>
    <name type="common">western corn rootworm</name>
    <dbReference type="NCBI Taxonomy" id="50390"/>
    <lineage>
        <taxon>Eukaryota</taxon>
        <taxon>Metazoa</taxon>
        <taxon>Ecdysozoa</taxon>
        <taxon>Arthropoda</taxon>
        <taxon>Hexapoda</taxon>
        <taxon>Insecta</taxon>
        <taxon>Pterygota</taxon>
        <taxon>Neoptera</taxon>
        <taxon>Endopterygota</taxon>
        <taxon>Coleoptera</taxon>
        <taxon>Polyphaga</taxon>
        <taxon>Cucujiformia</taxon>
        <taxon>Chrysomeloidea</taxon>
        <taxon>Chrysomelidae</taxon>
        <taxon>Galerucinae</taxon>
        <taxon>Diabroticina</taxon>
        <taxon>Diabroticites</taxon>
        <taxon>Diabrotica</taxon>
    </lineage>
</organism>
<evidence type="ECO:0000256" key="1">
    <source>
        <dbReference type="ARBA" id="ARBA00005771"/>
    </source>
</evidence>
<evidence type="ECO:0000259" key="3">
    <source>
        <dbReference type="Pfam" id="PF00685"/>
    </source>
</evidence>
<dbReference type="InterPro" id="IPR000863">
    <property type="entry name" value="Sulfotransferase_dom"/>
</dbReference>
<evidence type="ECO:0000256" key="2">
    <source>
        <dbReference type="ARBA" id="ARBA00022679"/>
    </source>
</evidence>
<sequence length="341" mass="40289">MNNKRTLFKELPLEIENVDKDAYEKFKVPNLKQFRGILVGPKKYYCHPCYKYIGLEYYNFQSRSDDVYILGVMRSGTTLVSELAYLLVNDLNFQKAAGEDLHERVPNLEAYLASKIFIGQKAVYGVGLLKFDTTSLLRDHVKTLDGEVNQRCIRSHLPISLLSPHIFDVGAKVIYCARNPKDVIVSNYHFYRLFQEEHFNSFKDYFRMFKSSKLAFLPYFEHLKEGWARRNNPNFMFIFYEDLTRNKRKYIKKISDFLDIYVSEEALDELEEHLDINKFKTNSTINLDSVRKMGFLSKNESFIRKGEIGQWKKYFTGDLEREVDEWIEENLTGTDIDFPDY</sequence>
<comment type="similarity">
    <text evidence="1">Belongs to the sulfotransferase 1 family.</text>
</comment>
<dbReference type="InParanoid" id="A0A6P7FC47"/>
<proteinExistence type="inferred from homology"/>
<dbReference type="PANTHER" id="PTHR11783">
    <property type="entry name" value="SULFOTRANSFERASE SULT"/>
    <property type="match status" value="1"/>
</dbReference>
<dbReference type="Proteomes" id="UP001652700">
    <property type="component" value="Unplaced"/>
</dbReference>
<evidence type="ECO:0000313" key="5">
    <source>
        <dbReference type="Proteomes" id="UP001652700"/>
    </source>
</evidence>
<reference evidence="4" key="2">
    <citation type="submission" date="2025-05" db="UniProtKB">
        <authorList>
            <consortium name="EnsemblMetazoa"/>
        </authorList>
    </citation>
    <scope>IDENTIFICATION</scope>
</reference>
<dbReference type="GeneID" id="114328521"/>
<feature type="domain" description="Sulfotransferase" evidence="3">
    <location>
        <begin position="65"/>
        <end position="334"/>
    </location>
</feature>
<keyword evidence="5" id="KW-1185">Reference proteome</keyword>
<dbReference type="GO" id="GO:0008146">
    <property type="term" value="F:sulfotransferase activity"/>
    <property type="evidence" value="ECO:0007669"/>
    <property type="project" value="InterPro"/>
</dbReference>
<name>A0A6P7FC47_DIAVI</name>
<dbReference type="Gene3D" id="3.40.50.300">
    <property type="entry name" value="P-loop containing nucleotide triphosphate hydrolases"/>
    <property type="match status" value="1"/>
</dbReference>
<keyword evidence="2" id="KW-0808">Transferase</keyword>
<gene>
    <name evidence="6" type="primary">LOC114328521</name>
</gene>
<evidence type="ECO:0000313" key="4">
    <source>
        <dbReference type="EnsemblMetazoa" id="XP_028133191.1"/>
    </source>
</evidence>
<dbReference type="EnsemblMetazoa" id="XM_028277390.2">
    <property type="protein sequence ID" value="XP_028133191.1"/>
    <property type="gene ID" value="LOC114328521"/>
</dbReference>
<dbReference type="OrthoDB" id="205623at2759"/>